<dbReference type="EMBL" id="GBRH01230610">
    <property type="protein sequence ID" value="JAD67285.1"/>
    <property type="molecule type" value="Transcribed_RNA"/>
</dbReference>
<reference evidence="1" key="2">
    <citation type="journal article" date="2015" name="Data Brief">
        <title>Shoot transcriptome of the giant reed, Arundo donax.</title>
        <authorList>
            <person name="Barrero R.A."/>
            <person name="Guerrero F.D."/>
            <person name="Moolhuijzen P."/>
            <person name="Goolsby J.A."/>
            <person name="Tidwell J."/>
            <person name="Bellgard S.E."/>
            <person name="Bellgard M.I."/>
        </authorList>
    </citation>
    <scope>NUCLEOTIDE SEQUENCE</scope>
    <source>
        <tissue evidence="1">Shoot tissue taken approximately 20 cm above the soil surface</tissue>
    </source>
</reference>
<reference evidence="1" key="1">
    <citation type="submission" date="2014-09" db="EMBL/GenBank/DDBJ databases">
        <authorList>
            <person name="Magalhaes I.L.F."/>
            <person name="Oliveira U."/>
            <person name="Santos F.R."/>
            <person name="Vidigal T.H.D.A."/>
            <person name="Brescovit A.D."/>
            <person name="Santos A.J."/>
        </authorList>
    </citation>
    <scope>NUCLEOTIDE SEQUENCE</scope>
    <source>
        <tissue evidence="1">Shoot tissue taken approximately 20 cm above the soil surface</tissue>
    </source>
</reference>
<protein>
    <submittedName>
        <fullName evidence="1">Uncharacterized protein</fullName>
    </submittedName>
</protein>
<evidence type="ECO:0000313" key="1">
    <source>
        <dbReference type="EMBL" id="JAD67285.1"/>
    </source>
</evidence>
<accession>A0A0A9C1L0</accession>
<organism evidence="1">
    <name type="scientific">Arundo donax</name>
    <name type="common">Giant reed</name>
    <name type="synonym">Donax arundinaceus</name>
    <dbReference type="NCBI Taxonomy" id="35708"/>
    <lineage>
        <taxon>Eukaryota</taxon>
        <taxon>Viridiplantae</taxon>
        <taxon>Streptophyta</taxon>
        <taxon>Embryophyta</taxon>
        <taxon>Tracheophyta</taxon>
        <taxon>Spermatophyta</taxon>
        <taxon>Magnoliopsida</taxon>
        <taxon>Liliopsida</taxon>
        <taxon>Poales</taxon>
        <taxon>Poaceae</taxon>
        <taxon>PACMAD clade</taxon>
        <taxon>Arundinoideae</taxon>
        <taxon>Arundineae</taxon>
        <taxon>Arundo</taxon>
    </lineage>
</organism>
<proteinExistence type="predicted"/>
<sequence>MNSGTRTSVKSCQ</sequence>
<name>A0A0A9C1L0_ARUDO</name>